<dbReference type="Gene3D" id="3.30.930.30">
    <property type="match status" value="1"/>
</dbReference>
<accession>A0ABY4X7G3</accession>
<evidence type="ECO:0000256" key="2">
    <source>
        <dbReference type="ARBA" id="ARBA00022971"/>
    </source>
</evidence>
<gene>
    <name evidence="5" type="ORF">LHA26_16365</name>
</gene>
<keyword evidence="2" id="KW-0184">Conjugation</keyword>
<name>A0ABY4X7G3_9SPHN</name>
<dbReference type="RefSeq" id="WP_252166630.1">
    <property type="nucleotide sequence ID" value="NZ_CP084930.1"/>
</dbReference>
<protein>
    <submittedName>
        <fullName evidence="5">MobA/MobL family protein</fullName>
    </submittedName>
</protein>
<proteinExistence type="inferred from homology"/>
<evidence type="ECO:0000256" key="1">
    <source>
        <dbReference type="ARBA" id="ARBA00010873"/>
    </source>
</evidence>
<evidence type="ECO:0000256" key="3">
    <source>
        <dbReference type="SAM" id="MobiDB-lite"/>
    </source>
</evidence>
<dbReference type="Proteomes" id="UP001056937">
    <property type="component" value="Chromosome 1"/>
</dbReference>
<keyword evidence="6" id="KW-1185">Reference proteome</keyword>
<comment type="similarity">
    <text evidence="1">Belongs to the MobA/MobL family.</text>
</comment>
<feature type="region of interest" description="Disordered" evidence="3">
    <location>
        <begin position="256"/>
        <end position="282"/>
    </location>
</feature>
<feature type="compositionally biased region" description="Basic residues" evidence="3">
    <location>
        <begin position="257"/>
        <end position="282"/>
    </location>
</feature>
<feature type="domain" description="MobA/MobL protein" evidence="4">
    <location>
        <begin position="61"/>
        <end position="194"/>
    </location>
</feature>
<dbReference type="EMBL" id="CP084930">
    <property type="protein sequence ID" value="USI72821.1"/>
    <property type="molecule type" value="Genomic_DNA"/>
</dbReference>
<dbReference type="Pfam" id="PF03389">
    <property type="entry name" value="MobA_MobL"/>
    <property type="match status" value="1"/>
</dbReference>
<dbReference type="InterPro" id="IPR005053">
    <property type="entry name" value="MobA_MobL"/>
</dbReference>
<reference evidence="5" key="1">
    <citation type="journal article" date="2022" name="Toxins">
        <title>Genomic Analysis of Sphingopyxis sp. USTB-05 for Biodegrading Cyanobacterial Hepatotoxins.</title>
        <authorList>
            <person name="Liu C."/>
            <person name="Xu Q."/>
            <person name="Zhao Z."/>
            <person name="Zhang H."/>
            <person name="Liu X."/>
            <person name="Yin C."/>
            <person name="Liu Y."/>
            <person name="Yan H."/>
        </authorList>
    </citation>
    <scope>NUCLEOTIDE SEQUENCE</scope>
    <source>
        <strain evidence="5">NBD5</strain>
    </source>
</reference>
<organism evidence="5 6">
    <name type="scientific">Sphingomonas morindae</name>
    <dbReference type="NCBI Taxonomy" id="1541170"/>
    <lineage>
        <taxon>Bacteria</taxon>
        <taxon>Pseudomonadati</taxon>
        <taxon>Pseudomonadota</taxon>
        <taxon>Alphaproteobacteria</taxon>
        <taxon>Sphingomonadales</taxon>
        <taxon>Sphingomonadaceae</taxon>
        <taxon>Sphingomonas</taxon>
    </lineage>
</organism>
<evidence type="ECO:0000313" key="6">
    <source>
        <dbReference type="Proteomes" id="UP001056937"/>
    </source>
</evidence>
<sequence>MHARASALIPCAALFGLPRLESINMTDTLPLHFRRPVSIRPISVRGWRAMPGDRRGTHRSATANYLYIIRSAGTDARGPVDYRHRTDLVAHGLALPSNHPAWAEEEGRVWRELDEATQQLGDDQIRAWHVVVTLPAEASTAEWITMVRGYAAAVARHGPAVAWAIHASPEGQAVAPPPHAHLLLTTRQWRHTASHGRTVANWCGPAMTEQLHSQWLSRLPADMQAAATSPYRVGSFAPAYPDCSALAALFGSQPTNRCRRPAQRTRRRPSQRIRKERKCPSE</sequence>
<evidence type="ECO:0000313" key="5">
    <source>
        <dbReference type="EMBL" id="USI72821.1"/>
    </source>
</evidence>
<evidence type="ECO:0000259" key="4">
    <source>
        <dbReference type="Pfam" id="PF03389"/>
    </source>
</evidence>